<dbReference type="GO" id="GO:0004519">
    <property type="term" value="F:endonuclease activity"/>
    <property type="evidence" value="ECO:0007669"/>
    <property type="project" value="UniProtKB-KW"/>
</dbReference>
<organism evidence="2 3">
    <name type="scientific">Deinococcus radiophilus</name>
    <dbReference type="NCBI Taxonomy" id="32062"/>
    <lineage>
        <taxon>Bacteria</taxon>
        <taxon>Thermotogati</taxon>
        <taxon>Deinococcota</taxon>
        <taxon>Deinococci</taxon>
        <taxon>Deinococcales</taxon>
        <taxon>Deinococcaceae</taxon>
        <taxon>Deinococcus</taxon>
    </lineage>
</organism>
<dbReference type="OrthoDB" id="9779761at2"/>
<feature type="domain" description="HNH" evidence="1">
    <location>
        <begin position="167"/>
        <end position="223"/>
    </location>
</feature>
<dbReference type="InterPro" id="IPR003615">
    <property type="entry name" value="HNH_nuc"/>
</dbReference>
<keyword evidence="3" id="KW-1185">Reference proteome</keyword>
<evidence type="ECO:0000313" key="3">
    <source>
        <dbReference type="Proteomes" id="UP000277766"/>
    </source>
</evidence>
<dbReference type="Gene3D" id="1.10.30.50">
    <property type="match status" value="1"/>
</dbReference>
<dbReference type="GO" id="GO:0003676">
    <property type="term" value="F:nucleic acid binding"/>
    <property type="evidence" value="ECO:0007669"/>
    <property type="project" value="InterPro"/>
</dbReference>
<sequence>MSYEWPSEQFEYALANMRLTDTNRRVLQAFLDAPSHTLTAHSLAEAAALPGGWSAANLRIGELSRKFASTLGPLPNADDGDPHWWRYVATGKWQDGRFYWTLRPQLKAALLGLGWQAATGVVSEWGEVPAAQAQTYAEGAVRRVYVNAYERNQAARAACLDHYGHTCQVCKTDLTQVYGEVARGYLQVHHLRPLADLQREYEVDPVRDLLPVCPNCHTMLHRRSPPYTPEELRQLMGQ</sequence>
<evidence type="ECO:0000313" key="2">
    <source>
        <dbReference type="EMBL" id="RTR30785.1"/>
    </source>
</evidence>
<reference evidence="2 3" key="1">
    <citation type="submission" date="2018-12" db="EMBL/GenBank/DDBJ databases">
        <title>Deinococcus radiophilus ATCC 27603 genome sequencing and assembly.</title>
        <authorList>
            <person name="Maclea K.S."/>
            <person name="Maynard C.R."/>
        </authorList>
    </citation>
    <scope>NUCLEOTIDE SEQUENCE [LARGE SCALE GENOMIC DNA]</scope>
    <source>
        <strain evidence="2 3">ATCC 27603</strain>
    </source>
</reference>
<dbReference type="EMBL" id="RXPE01000001">
    <property type="protein sequence ID" value="RTR30785.1"/>
    <property type="molecule type" value="Genomic_DNA"/>
</dbReference>
<name>A0A431W5J5_9DEIO</name>
<dbReference type="GO" id="GO:0008270">
    <property type="term" value="F:zinc ion binding"/>
    <property type="evidence" value="ECO:0007669"/>
    <property type="project" value="InterPro"/>
</dbReference>
<proteinExistence type="predicted"/>
<dbReference type="Pfam" id="PF01844">
    <property type="entry name" value="HNH"/>
    <property type="match status" value="1"/>
</dbReference>
<keyword evidence="2" id="KW-0255">Endonuclease</keyword>
<dbReference type="CDD" id="cd00085">
    <property type="entry name" value="HNHc"/>
    <property type="match status" value="1"/>
</dbReference>
<protein>
    <submittedName>
        <fullName evidence="2">HNH endonuclease</fullName>
    </submittedName>
</protein>
<dbReference type="AlphaFoldDB" id="A0A431W5J5"/>
<keyword evidence="2" id="KW-0540">Nuclease</keyword>
<gene>
    <name evidence="2" type="ORF">EJ104_00590</name>
</gene>
<dbReference type="RefSeq" id="WP_126350813.1">
    <property type="nucleotide sequence ID" value="NZ_CP086380.1"/>
</dbReference>
<dbReference type="InterPro" id="IPR002711">
    <property type="entry name" value="HNH"/>
</dbReference>
<dbReference type="Proteomes" id="UP000277766">
    <property type="component" value="Unassembled WGS sequence"/>
</dbReference>
<comment type="caution">
    <text evidence="2">The sequence shown here is derived from an EMBL/GenBank/DDBJ whole genome shotgun (WGS) entry which is preliminary data.</text>
</comment>
<evidence type="ECO:0000259" key="1">
    <source>
        <dbReference type="Pfam" id="PF01844"/>
    </source>
</evidence>
<accession>A0A431W5J5</accession>
<keyword evidence="2" id="KW-0378">Hydrolase</keyword>